<feature type="domain" description="RNA ligase" evidence="1">
    <location>
        <begin position="33"/>
        <end position="194"/>
    </location>
</feature>
<sequence>MLQKGGGVNTSWHSYPKVWALGHAAIKELFLDDVLVEEKVDGSQISFGRFDGELKIRSKGQELVVDYPEKMFALGVGVIKKLDLKDGWTYRGEYLQKPKHNVLAYFRVPKQHIILYDINTGEEDYVSYDEKAQEAERIGLEVVPLLHHGKIFAADELTEFLETVSILGGTPIEGMVIKNYARFTPDKKAMMGKYVSERFKERHANDWKRANPTGKDVAQGIIESLRTEARWGKAVQHIKEDGLHEGSPRDIGNLMKALHQDIEDEETDYIKDTLYSHYIKQIKRGVAGGLPEWYKEKLMKSQFGSTEEDK</sequence>
<proteinExistence type="predicted"/>
<dbReference type="InterPro" id="IPR021122">
    <property type="entry name" value="RNA_ligase_dom_REL/Rnl2"/>
</dbReference>
<dbReference type="SUPFAM" id="SSF56091">
    <property type="entry name" value="DNA ligase/mRNA capping enzyme, catalytic domain"/>
    <property type="match status" value="1"/>
</dbReference>
<dbReference type="Pfam" id="PF09414">
    <property type="entry name" value="RNA_ligase"/>
    <property type="match status" value="1"/>
</dbReference>
<evidence type="ECO:0000313" key="2">
    <source>
        <dbReference type="EMBL" id="QJA92544.1"/>
    </source>
</evidence>
<dbReference type="Gene3D" id="3.30.470.30">
    <property type="entry name" value="DNA ligase/mRNA capping enzyme"/>
    <property type="match status" value="1"/>
</dbReference>
<evidence type="ECO:0000259" key="1">
    <source>
        <dbReference type="Pfam" id="PF09414"/>
    </source>
</evidence>
<dbReference type="AlphaFoldDB" id="A0A6M3LGW9"/>
<protein>
    <submittedName>
        <fullName evidence="2">Putative RNA ligase</fullName>
    </submittedName>
</protein>
<organism evidence="2">
    <name type="scientific">viral metagenome</name>
    <dbReference type="NCBI Taxonomy" id="1070528"/>
    <lineage>
        <taxon>unclassified sequences</taxon>
        <taxon>metagenomes</taxon>
        <taxon>organismal metagenomes</taxon>
    </lineage>
</organism>
<keyword evidence="2" id="KW-0436">Ligase</keyword>
<name>A0A6M3LGW9_9ZZZZ</name>
<dbReference type="EMBL" id="MT143076">
    <property type="protein sequence ID" value="QJA92544.1"/>
    <property type="molecule type" value="Genomic_DNA"/>
</dbReference>
<gene>
    <name evidence="2" type="ORF">MM415B04586_0001</name>
</gene>
<dbReference type="GO" id="GO:0016874">
    <property type="term" value="F:ligase activity"/>
    <property type="evidence" value="ECO:0007669"/>
    <property type="project" value="UniProtKB-KW"/>
</dbReference>
<accession>A0A6M3LGW9</accession>
<reference evidence="2" key="1">
    <citation type="submission" date="2020-03" db="EMBL/GenBank/DDBJ databases">
        <title>The deep terrestrial virosphere.</title>
        <authorList>
            <person name="Holmfeldt K."/>
            <person name="Nilsson E."/>
            <person name="Simone D."/>
            <person name="Lopez-Fernandez M."/>
            <person name="Wu X."/>
            <person name="de Brujin I."/>
            <person name="Lundin D."/>
            <person name="Andersson A."/>
            <person name="Bertilsson S."/>
            <person name="Dopson M."/>
        </authorList>
    </citation>
    <scope>NUCLEOTIDE SEQUENCE</scope>
    <source>
        <strain evidence="2">MM415B04586</strain>
    </source>
</reference>